<reference evidence="1" key="1">
    <citation type="submission" date="2023-01" db="EMBL/GenBank/DDBJ databases">
        <title>Metagenome sequencing of chrysophaentin producing Chrysophaeum taylorii.</title>
        <authorList>
            <person name="Davison J."/>
            <person name="Bewley C."/>
        </authorList>
    </citation>
    <scope>NUCLEOTIDE SEQUENCE</scope>
    <source>
        <strain evidence="1">NIES-1699</strain>
    </source>
</reference>
<comment type="caution">
    <text evidence="1">The sequence shown here is derived from an EMBL/GenBank/DDBJ whole genome shotgun (WGS) entry which is preliminary data.</text>
</comment>
<dbReference type="SUPFAM" id="SSF47391">
    <property type="entry name" value="Dimerization-anchoring domain of cAMP-dependent PK regulatory subunit"/>
    <property type="match status" value="1"/>
</dbReference>
<evidence type="ECO:0000313" key="2">
    <source>
        <dbReference type="Proteomes" id="UP001230188"/>
    </source>
</evidence>
<dbReference type="AlphaFoldDB" id="A0AAD7XQ58"/>
<sequence length="147" mass="17248">MADSAELMEHMSIFADQHNVKTLLKEYMRRVVVERPQDPITFLITQIRSNPYVPEETEVDVDSRSPEEKRRCVDYRPVQIKLELLRQIFNQFAERSGQLNRGKFLVWLFPSYACVEIVRTKVALRAKPALLLEAFPRHAKDIPRHVS</sequence>
<gene>
    <name evidence="1" type="ORF">CTAYLR_006649</name>
</gene>
<evidence type="ECO:0000313" key="1">
    <source>
        <dbReference type="EMBL" id="KAJ8610020.1"/>
    </source>
</evidence>
<name>A0AAD7XQ58_9STRA</name>
<dbReference type="Proteomes" id="UP001230188">
    <property type="component" value="Unassembled WGS sequence"/>
</dbReference>
<organism evidence="1 2">
    <name type="scientific">Chrysophaeum taylorii</name>
    <dbReference type="NCBI Taxonomy" id="2483200"/>
    <lineage>
        <taxon>Eukaryota</taxon>
        <taxon>Sar</taxon>
        <taxon>Stramenopiles</taxon>
        <taxon>Ochrophyta</taxon>
        <taxon>Pelagophyceae</taxon>
        <taxon>Pelagomonadales</taxon>
        <taxon>Pelagomonadaceae</taxon>
        <taxon>Chrysophaeum</taxon>
    </lineage>
</organism>
<proteinExistence type="predicted"/>
<accession>A0AAD7XQ58</accession>
<dbReference type="Gene3D" id="1.20.890.10">
    <property type="entry name" value="cAMP-dependent protein kinase regulatory subunit, dimerization-anchoring domain"/>
    <property type="match status" value="1"/>
</dbReference>
<protein>
    <submittedName>
        <fullName evidence="1">Uncharacterized protein</fullName>
    </submittedName>
</protein>
<dbReference type="EMBL" id="JAQMWT010000122">
    <property type="protein sequence ID" value="KAJ8610020.1"/>
    <property type="molecule type" value="Genomic_DNA"/>
</dbReference>
<keyword evidence="2" id="KW-1185">Reference proteome</keyword>